<dbReference type="InterPro" id="IPR018356">
    <property type="entry name" value="Tscrpt_reg_HTH_DeoR_CS"/>
</dbReference>
<gene>
    <name evidence="6" type="ORF">DWE98_12535</name>
</gene>
<dbReference type="InterPro" id="IPR036390">
    <property type="entry name" value="WH_DNA-bd_sf"/>
</dbReference>
<evidence type="ECO:0000259" key="5">
    <source>
        <dbReference type="PROSITE" id="PS51000"/>
    </source>
</evidence>
<evidence type="ECO:0000313" key="7">
    <source>
        <dbReference type="Proteomes" id="UP000255207"/>
    </source>
</evidence>
<dbReference type="SUPFAM" id="SSF46785">
    <property type="entry name" value="Winged helix' DNA-binding domain"/>
    <property type="match status" value="1"/>
</dbReference>
<dbReference type="InterPro" id="IPR050313">
    <property type="entry name" value="Carb_Metab_HTH_regulators"/>
</dbReference>
<evidence type="ECO:0000313" key="6">
    <source>
        <dbReference type="EMBL" id="RDJ24515.1"/>
    </source>
</evidence>
<evidence type="ECO:0000256" key="4">
    <source>
        <dbReference type="ARBA" id="ARBA00023163"/>
    </source>
</evidence>
<keyword evidence="3" id="KW-0238">DNA-binding</keyword>
<dbReference type="RefSeq" id="WP_114829611.1">
    <property type="nucleotide sequence ID" value="NZ_QQTO01000033.1"/>
</dbReference>
<dbReference type="SMART" id="SM01134">
    <property type="entry name" value="DeoRC"/>
    <property type="match status" value="1"/>
</dbReference>
<dbReference type="InterPro" id="IPR001034">
    <property type="entry name" value="DeoR_HTH"/>
</dbReference>
<dbReference type="SUPFAM" id="SSF100950">
    <property type="entry name" value="NagB/RpiA/CoA transferase-like"/>
    <property type="match status" value="1"/>
</dbReference>
<evidence type="ECO:0000256" key="3">
    <source>
        <dbReference type="ARBA" id="ARBA00023125"/>
    </source>
</evidence>
<keyword evidence="4" id="KW-0804">Transcription</keyword>
<reference evidence="7" key="1">
    <citation type="submission" date="2018-07" db="EMBL/GenBank/DDBJ databases">
        <authorList>
            <person name="Safronova V.I."/>
            <person name="Chirak E.R."/>
            <person name="Sazanova A.L."/>
        </authorList>
    </citation>
    <scope>NUCLEOTIDE SEQUENCE [LARGE SCALE GENOMIC DNA]</scope>
    <source>
        <strain evidence="7">RCAM04685</strain>
    </source>
</reference>
<dbReference type="PANTHER" id="PTHR30363:SF4">
    <property type="entry name" value="GLYCEROL-3-PHOSPHATE REGULON REPRESSOR"/>
    <property type="match status" value="1"/>
</dbReference>
<keyword evidence="1" id="KW-0678">Repressor</keyword>
<dbReference type="PANTHER" id="PTHR30363">
    <property type="entry name" value="HTH-TYPE TRANSCRIPTIONAL REGULATOR SRLR-RELATED"/>
    <property type="match status" value="1"/>
</dbReference>
<dbReference type="InterPro" id="IPR037171">
    <property type="entry name" value="NagB/RpiA_transferase-like"/>
</dbReference>
<dbReference type="OrthoDB" id="9814815at2"/>
<protein>
    <submittedName>
        <fullName evidence="6">DeoR/GlpR transcriptional regulator</fullName>
    </submittedName>
</protein>
<dbReference type="SMART" id="SM00420">
    <property type="entry name" value="HTH_DEOR"/>
    <property type="match status" value="1"/>
</dbReference>
<name>A0A370L5F9_9HYPH</name>
<dbReference type="Proteomes" id="UP000255207">
    <property type="component" value="Unassembled WGS sequence"/>
</dbReference>
<dbReference type="PROSITE" id="PS51000">
    <property type="entry name" value="HTH_DEOR_2"/>
    <property type="match status" value="1"/>
</dbReference>
<evidence type="ECO:0000256" key="1">
    <source>
        <dbReference type="ARBA" id="ARBA00022491"/>
    </source>
</evidence>
<dbReference type="EMBL" id="QQTP01000006">
    <property type="protein sequence ID" value="RDJ24515.1"/>
    <property type="molecule type" value="Genomic_DNA"/>
</dbReference>
<evidence type="ECO:0000256" key="2">
    <source>
        <dbReference type="ARBA" id="ARBA00023015"/>
    </source>
</evidence>
<dbReference type="GO" id="GO:0003677">
    <property type="term" value="F:DNA binding"/>
    <property type="evidence" value="ECO:0007669"/>
    <property type="project" value="UniProtKB-KW"/>
</dbReference>
<keyword evidence="2" id="KW-0805">Transcription regulation</keyword>
<organism evidence="6 7">
    <name type="scientific">Bosea caraganae</name>
    <dbReference type="NCBI Taxonomy" id="2763117"/>
    <lineage>
        <taxon>Bacteria</taxon>
        <taxon>Pseudomonadati</taxon>
        <taxon>Pseudomonadota</taxon>
        <taxon>Alphaproteobacteria</taxon>
        <taxon>Hyphomicrobiales</taxon>
        <taxon>Boseaceae</taxon>
        <taxon>Bosea</taxon>
    </lineage>
</organism>
<dbReference type="AlphaFoldDB" id="A0A370L5F9"/>
<feature type="domain" description="HTH deoR-type" evidence="5">
    <location>
        <begin position="3"/>
        <end position="58"/>
    </location>
</feature>
<dbReference type="Pfam" id="PF08220">
    <property type="entry name" value="HTH_DeoR"/>
    <property type="match status" value="1"/>
</dbReference>
<dbReference type="InterPro" id="IPR014036">
    <property type="entry name" value="DeoR-like_C"/>
</dbReference>
<sequence length="255" mass="27503">MLASARQQRILELLSAVAEVEVAALAADLGVSIETARRDLVALEQRRLLRRVHGGAVALPPPNLPPVQFRMDQAAGAKADIVEAALPLIPAGSHIFLGAGSTMLALGKRLADLPVRTTFVTNMIDIAVALRRGVHDVHLTGGEMHPDTHALGGPEALRFLENRLFDLAVTGAAAIDAEHGVMGPTTAHAAITDILRRRARRRMVLSDHSKFGRSDRYRQGDLAEIDVLVTDRRPPEPFPARLAAAKVELVIARPR</sequence>
<proteinExistence type="predicted"/>
<dbReference type="Gene3D" id="3.40.50.1360">
    <property type="match status" value="1"/>
</dbReference>
<dbReference type="Pfam" id="PF00455">
    <property type="entry name" value="DeoRC"/>
    <property type="match status" value="1"/>
</dbReference>
<keyword evidence="7" id="KW-1185">Reference proteome</keyword>
<dbReference type="PRINTS" id="PR00037">
    <property type="entry name" value="HTHLACR"/>
</dbReference>
<dbReference type="GO" id="GO:0003700">
    <property type="term" value="F:DNA-binding transcription factor activity"/>
    <property type="evidence" value="ECO:0007669"/>
    <property type="project" value="InterPro"/>
</dbReference>
<dbReference type="PROSITE" id="PS00894">
    <property type="entry name" value="HTH_DEOR_1"/>
    <property type="match status" value="1"/>
</dbReference>
<accession>A0A370L5F9</accession>
<comment type="caution">
    <text evidence="6">The sequence shown here is derived from an EMBL/GenBank/DDBJ whole genome shotgun (WGS) entry which is preliminary data.</text>
</comment>